<evidence type="ECO:0000313" key="4">
    <source>
        <dbReference type="Proteomes" id="UP001485226"/>
    </source>
</evidence>
<feature type="region of interest" description="Disordered" evidence="1">
    <location>
        <begin position="43"/>
        <end position="68"/>
    </location>
</feature>
<proteinExistence type="predicted"/>
<dbReference type="Proteomes" id="UP001485226">
    <property type="component" value="Unassembled WGS sequence"/>
</dbReference>
<protein>
    <submittedName>
        <fullName evidence="3">Uncharacterized protein</fullName>
    </submittedName>
</protein>
<accession>A0ABU9IJ23</accession>
<organism evidence="3 4">
    <name type="scientific">Flavobacterium calami</name>
    <dbReference type="NCBI Taxonomy" id="3139144"/>
    <lineage>
        <taxon>Bacteria</taxon>
        <taxon>Pseudomonadati</taxon>
        <taxon>Bacteroidota</taxon>
        <taxon>Flavobacteriia</taxon>
        <taxon>Flavobacteriales</taxon>
        <taxon>Flavobacteriaceae</taxon>
        <taxon>Flavobacterium</taxon>
    </lineage>
</organism>
<reference evidence="3 4" key="1">
    <citation type="submission" date="2024-04" db="EMBL/GenBank/DDBJ databases">
        <title>Flavobacterium sp. DGU38 16S ribosomal RNA gene Genome sequencing and assembly.</title>
        <authorList>
            <person name="Park S."/>
        </authorList>
    </citation>
    <scope>NUCLEOTIDE SEQUENCE [LARGE SCALE GENOMIC DNA]</scope>
    <source>
        <strain evidence="3 4">DGU38</strain>
    </source>
</reference>
<keyword evidence="2" id="KW-0472">Membrane</keyword>
<name>A0ABU9IJ23_9FLAO</name>
<keyword evidence="4" id="KW-1185">Reference proteome</keyword>
<dbReference type="EMBL" id="JBBYHS010000001">
    <property type="protein sequence ID" value="MEL1252440.1"/>
    <property type="molecule type" value="Genomic_DNA"/>
</dbReference>
<evidence type="ECO:0000313" key="3">
    <source>
        <dbReference type="EMBL" id="MEL1252440.1"/>
    </source>
</evidence>
<evidence type="ECO:0000256" key="2">
    <source>
        <dbReference type="SAM" id="Phobius"/>
    </source>
</evidence>
<sequence>MLEQYQFWQKVFMWLGPTFTVLGILFGIGWNHCGLKIKEIEKESKPKTESTNTPHTTTVNVKGDYVNGNKNETKSNVVNAPNALIVTNNQSGGQNTVNYYQNEFKSPNEDIDNSIYSNIQKLIKQYPKHPLTVIEIESGSSQRNKVAIQLEKYLTENNLGQYPKGNTFMGRFPDYPVTLFFNPENKQYVEALIESIKPYLKTEYHLEETSNFPNNLIKIYINGQPLFETSGKVTIE</sequence>
<evidence type="ECO:0000256" key="1">
    <source>
        <dbReference type="SAM" id="MobiDB-lite"/>
    </source>
</evidence>
<gene>
    <name evidence="3" type="ORF">AAEO57_01525</name>
</gene>
<keyword evidence="2" id="KW-1133">Transmembrane helix</keyword>
<comment type="caution">
    <text evidence="3">The sequence shown here is derived from an EMBL/GenBank/DDBJ whole genome shotgun (WGS) entry which is preliminary data.</text>
</comment>
<dbReference type="RefSeq" id="WP_341688802.1">
    <property type="nucleotide sequence ID" value="NZ_JBBYHS010000001.1"/>
</dbReference>
<feature type="transmembrane region" description="Helical" evidence="2">
    <location>
        <begin position="12"/>
        <end position="30"/>
    </location>
</feature>
<keyword evidence="2" id="KW-0812">Transmembrane</keyword>